<dbReference type="PROSITE" id="PS52016">
    <property type="entry name" value="TONB_DEPENDENT_REC_3"/>
    <property type="match status" value="1"/>
</dbReference>
<keyword evidence="9 11" id="KW-0472">Membrane</keyword>
<evidence type="ECO:0000256" key="1">
    <source>
        <dbReference type="ARBA" id="ARBA00004571"/>
    </source>
</evidence>
<dbReference type="InterPro" id="IPR012910">
    <property type="entry name" value="Plug_dom"/>
</dbReference>
<evidence type="ECO:0000259" key="14">
    <source>
        <dbReference type="Pfam" id="PF00593"/>
    </source>
</evidence>
<keyword evidence="7" id="KW-0406">Ion transport</keyword>
<name>A0A1N6CVZ6_9SPHN</name>
<dbReference type="Gene3D" id="2.40.170.20">
    <property type="entry name" value="TonB-dependent receptor, beta-barrel domain"/>
    <property type="match status" value="2"/>
</dbReference>
<evidence type="ECO:0000256" key="11">
    <source>
        <dbReference type="PROSITE-ProRule" id="PRU01360"/>
    </source>
</evidence>
<evidence type="ECO:0000259" key="15">
    <source>
        <dbReference type="Pfam" id="PF07715"/>
    </source>
</evidence>
<keyword evidence="3 11" id="KW-1134">Transmembrane beta strand</keyword>
<evidence type="ECO:0000256" key="8">
    <source>
        <dbReference type="ARBA" id="ARBA00023077"/>
    </source>
</evidence>
<protein>
    <submittedName>
        <fullName evidence="16">Iron complex outermembrane recepter protein</fullName>
    </submittedName>
</protein>
<dbReference type="InterPro" id="IPR036942">
    <property type="entry name" value="Beta-barrel_TonB_sf"/>
</dbReference>
<evidence type="ECO:0000256" key="4">
    <source>
        <dbReference type="ARBA" id="ARBA00022496"/>
    </source>
</evidence>
<dbReference type="STRING" id="1123272.SAMN02745824_1106"/>
<dbReference type="InterPro" id="IPR039426">
    <property type="entry name" value="TonB-dep_rcpt-like"/>
</dbReference>
<evidence type="ECO:0000313" key="17">
    <source>
        <dbReference type="Proteomes" id="UP000185192"/>
    </source>
</evidence>
<comment type="similarity">
    <text evidence="11 12">Belongs to the TonB-dependent receptor family.</text>
</comment>
<accession>A0A1N6CVZ6</accession>
<dbReference type="AlphaFoldDB" id="A0A1N6CVZ6"/>
<keyword evidence="6" id="KW-0408">Iron</keyword>
<dbReference type="PANTHER" id="PTHR32552:SF81">
    <property type="entry name" value="TONB-DEPENDENT OUTER MEMBRANE RECEPTOR"/>
    <property type="match status" value="1"/>
</dbReference>
<dbReference type="Pfam" id="PF00593">
    <property type="entry name" value="TonB_dep_Rec_b-barrel"/>
    <property type="match status" value="1"/>
</dbReference>
<evidence type="ECO:0000256" key="13">
    <source>
        <dbReference type="SAM" id="SignalP"/>
    </source>
</evidence>
<evidence type="ECO:0000256" key="10">
    <source>
        <dbReference type="ARBA" id="ARBA00023237"/>
    </source>
</evidence>
<evidence type="ECO:0000256" key="9">
    <source>
        <dbReference type="ARBA" id="ARBA00023136"/>
    </source>
</evidence>
<dbReference type="EMBL" id="FSQW01000001">
    <property type="protein sequence ID" value="SIN62647.1"/>
    <property type="molecule type" value="Genomic_DNA"/>
</dbReference>
<evidence type="ECO:0000313" key="16">
    <source>
        <dbReference type="EMBL" id="SIN62647.1"/>
    </source>
</evidence>
<reference evidence="17" key="1">
    <citation type="submission" date="2016-11" db="EMBL/GenBank/DDBJ databases">
        <authorList>
            <person name="Varghese N."/>
            <person name="Submissions S."/>
        </authorList>
    </citation>
    <scope>NUCLEOTIDE SEQUENCE [LARGE SCALE GENOMIC DNA]</scope>
    <source>
        <strain evidence="17">DSM 22363</strain>
    </source>
</reference>
<evidence type="ECO:0000256" key="3">
    <source>
        <dbReference type="ARBA" id="ARBA00022452"/>
    </source>
</evidence>
<feature type="chain" id="PRO_5012455580" evidence="13">
    <location>
        <begin position="40"/>
        <end position="839"/>
    </location>
</feature>
<keyword evidence="5 11" id="KW-0812">Transmembrane</keyword>
<comment type="subcellular location">
    <subcellularLocation>
        <location evidence="1 11">Cell outer membrane</location>
        <topology evidence="1 11">Multi-pass membrane protein</topology>
    </subcellularLocation>
</comment>
<dbReference type="OrthoDB" id="7223550at2"/>
<proteinExistence type="inferred from homology"/>
<feature type="domain" description="TonB-dependent receptor-like beta-barrel" evidence="14">
    <location>
        <begin position="323"/>
        <end position="791"/>
    </location>
</feature>
<evidence type="ECO:0000256" key="12">
    <source>
        <dbReference type="RuleBase" id="RU003357"/>
    </source>
</evidence>
<feature type="signal peptide" evidence="13">
    <location>
        <begin position="1"/>
        <end position="39"/>
    </location>
</feature>
<evidence type="ECO:0000256" key="5">
    <source>
        <dbReference type="ARBA" id="ARBA00022692"/>
    </source>
</evidence>
<keyword evidence="2 11" id="KW-0813">Transport</keyword>
<evidence type="ECO:0000256" key="7">
    <source>
        <dbReference type="ARBA" id="ARBA00023065"/>
    </source>
</evidence>
<dbReference type="PANTHER" id="PTHR32552">
    <property type="entry name" value="FERRICHROME IRON RECEPTOR-RELATED"/>
    <property type="match status" value="1"/>
</dbReference>
<dbReference type="Pfam" id="PF07715">
    <property type="entry name" value="Plug"/>
    <property type="match status" value="1"/>
</dbReference>
<keyword evidence="4" id="KW-0410">Iron transport</keyword>
<keyword evidence="8 12" id="KW-0798">TonB box</keyword>
<dbReference type="GO" id="GO:0009279">
    <property type="term" value="C:cell outer membrane"/>
    <property type="evidence" value="ECO:0007669"/>
    <property type="project" value="UniProtKB-SubCell"/>
</dbReference>
<organism evidence="16 17">
    <name type="scientific">Parasphingorhabdus marina DSM 22363</name>
    <dbReference type="NCBI Taxonomy" id="1123272"/>
    <lineage>
        <taxon>Bacteria</taxon>
        <taxon>Pseudomonadati</taxon>
        <taxon>Pseudomonadota</taxon>
        <taxon>Alphaproteobacteria</taxon>
        <taxon>Sphingomonadales</taxon>
        <taxon>Sphingomonadaceae</taxon>
        <taxon>Parasphingorhabdus</taxon>
    </lineage>
</organism>
<keyword evidence="17" id="KW-1185">Reference proteome</keyword>
<evidence type="ECO:0000256" key="2">
    <source>
        <dbReference type="ARBA" id="ARBA00022448"/>
    </source>
</evidence>
<sequence length="839" mass="89426">MMSRSQRHESIFNTKAARRFLMGSAASLAMAGFSAPAYAQEAAAEDDDENVITVIARKQTETLQEVPVTVTAIGGDTLDKFQVDQVADVVSRVPALNVQVGGSGSGGQISLRGVGSSNISASFDSAVAFDFDGVQVSTMRIVQAGFFDVEQIDVLKGPQSLFFGKSASAGVFAIRSANPTPNWEVGGKASYEFEEKGYVVGGYVSGPVTDTLGIRIAAQYTDIEDYVELTPATPAVNRSRGLKDFVGRLTFQWDPTDNFNANLKLNYIRNENDGAIAHSDIDCGPNGRADEVVLLGNAVDPFTVAVPSNADCNTNDNLYPTADPAAALVGRIPDGSGAGANFDGRPFGETDIIFGRLSWDLDVSDSLTLSSVTGYLNLDAVDFDSYSYVGVGPAVPFSSTGPAALPPALAATNGVGVPLGVGNSDPRNRTEQFTQELRLSSDFDGIFNFMVGAFYESREIDFDTSQQAVNISLIAPDPITGNTFDWFKQQNTKTEALSFFGSVTLDLTDQLQIAGGIRWTDESKTSIISLPYSHAFLSGGGAFLTSGFFSGPINFDDDNFSPEVSIRYQATPDVNIYGAFKTGFKSGGIDNSALPSFGLGIAAATNDFSGLIFDSETGLGGEVGVKAQFADRSITLNTSLFYYVFDDLQVQNFDATIIQFQTFNASELTTKGVDVEWAWRTPVDGLNFSGALAYTDAKFSDTFVTTSGEDIDGRRAARAPEFAGNIAFDWTIPMGDAIEFGLSGNAAYTGSYFTNEDSINDIRQDSYVTLDGSVSIGAPDGAWKLALVGVNLTDEIWINTSGGRPFLAPANAFGIPVGDDSVVTQNRGRQVFVEASFKF</sequence>
<evidence type="ECO:0000256" key="6">
    <source>
        <dbReference type="ARBA" id="ARBA00023004"/>
    </source>
</evidence>
<dbReference type="Proteomes" id="UP000185192">
    <property type="component" value="Unassembled WGS sequence"/>
</dbReference>
<dbReference type="RefSeq" id="WP_074204076.1">
    <property type="nucleotide sequence ID" value="NZ_FSQW01000001.1"/>
</dbReference>
<dbReference type="SUPFAM" id="SSF56935">
    <property type="entry name" value="Porins"/>
    <property type="match status" value="1"/>
</dbReference>
<keyword evidence="13" id="KW-0732">Signal</keyword>
<dbReference type="InterPro" id="IPR000531">
    <property type="entry name" value="Beta-barrel_TonB"/>
</dbReference>
<dbReference type="GO" id="GO:0006826">
    <property type="term" value="P:iron ion transport"/>
    <property type="evidence" value="ECO:0007669"/>
    <property type="project" value="UniProtKB-KW"/>
</dbReference>
<gene>
    <name evidence="16" type="ORF">SAMN02745824_1106</name>
</gene>
<keyword evidence="10 11" id="KW-0998">Cell outer membrane</keyword>
<feature type="domain" description="TonB-dependent receptor plug" evidence="15">
    <location>
        <begin position="63"/>
        <end position="171"/>
    </location>
</feature>